<dbReference type="InterPro" id="IPR000488">
    <property type="entry name" value="Death_dom"/>
</dbReference>
<evidence type="ECO:0000256" key="3">
    <source>
        <dbReference type="ARBA" id="ARBA00022737"/>
    </source>
</evidence>
<evidence type="ECO:0000313" key="8">
    <source>
        <dbReference type="Proteomes" id="UP000515163"/>
    </source>
</evidence>
<dbReference type="GO" id="GO:0007165">
    <property type="term" value="P:signal transduction"/>
    <property type="evidence" value="ECO:0007669"/>
    <property type="project" value="InterPro"/>
</dbReference>
<dbReference type="Pfam" id="PF08477">
    <property type="entry name" value="Roc"/>
    <property type="match status" value="1"/>
</dbReference>
<gene>
    <name evidence="9" type="primary">LOC116293401</name>
</gene>
<evidence type="ECO:0000256" key="1">
    <source>
        <dbReference type="ARBA" id="ARBA00022614"/>
    </source>
</evidence>
<dbReference type="PANTHER" id="PTHR48060:SF22">
    <property type="entry name" value="INACTIVE LRR RECEPTOR-LIKE SERINE_THREONINE-PROTEIN KINASE BIR2"/>
    <property type="match status" value="1"/>
</dbReference>
<dbReference type="Gene3D" id="1.10.533.10">
    <property type="entry name" value="Death Domain, Fas"/>
    <property type="match status" value="1"/>
</dbReference>
<dbReference type="InterPro" id="IPR032675">
    <property type="entry name" value="LRR_dom_sf"/>
</dbReference>
<keyword evidence="2" id="KW-0732">Signal</keyword>
<organism evidence="8 9">
    <name type="scientific">Actinia tenebrosa</name>
    <name type="common">Australian red waratah sea anemone</name>
    <dbReference type="NCBI Taxonomy" id="6105"/>
    <lineage>
        <taxon>Eukaryota</taxon>
        <taxon>Metazoa</taxon>
        <taxon>Cnidaria</taxon>
        <taxon>Anthozoa</taxon>
        <taxon>Hexacorallia</taxon>
        <taxon>Actiniaria</taxon>
        <taxon>Actiniidae</taxon>
        <taxon>Actinia</taxon>
    </lineage>
</organism>
<dbReference type="PROSITE" id="PS50017">
    <property type="entry name" value="DEATH_DOMAIN"/>
    <property type="match status" value="1"/>
</dbReference>
<dbReference type="InterPro" id="IPR011029">
    <property type="entry name" value="DEATH-like_dom_sf"/>
</dbReference>
<evidence type="ECO:0000259" key="6">
    <source>
        <dbReference type="PROSITE" id="PS50017"/>
    </source>
</evidence>
<name>A0A6P8HLQ8_ACTTE</name>
<dbReference type="Pfam" id="PF25497">
    <property type="entry name" value="COR-B"/>
    <property type="match status" value="1"/>
</dbReference>
<dbReference type="GO" id="GO:0009966">
    <property type="term" value="P:regulation of signal transduction"/>
    <property type="evidence" value="ECO:0007669"/>
    <property type="project" value="UniProtKB-ARBA"/>
</dbReference>
<dbReference type="GeneID" id="116293401"/>
<dbReference type="Gene3D" id="3.40.50.300">
    <property type="entry name" value="P-loop containing nucleotide triphosphate hydrolases"/>
    <property type="match status" value="1"/>
</dbReference>
<accession>A0A6P8HLQ8</accession>
<dbReference type="InParanoid" id="A0A6P8HLQ8"/>
<dbReference type="AlphaFoldDB" id="A0A6P8HLQ8"/>
<keyword evidence="5" id="KW-0175">Coiled coil</keyword>
<protein>
    <submittedName>
        <fullName evidence="9">Malignant fibrous histiocytoma-amplified sequence 1 homolog isoform X1</fullName>
    </submittedName>
</protein>
<dbReference type="Pfam" id="PF00560">
    <property type="entry name" value="LRR_1"/>
    <property type="match status" value="1"/>
</dbReference>
<dbReference type="Proteomes" id="UP000515163">
    <property type="component" value="Unplaced"/>
</dbReference>
<feature type="domain" description="Death" evidence="6">
    <location>
        <begin position="962"/>
        <end position="1045"/>
    </location>
</feature>
<dbReference type="PROSITE" id="PS51424">
    <property type="entry name" value="ROC"/>
    <property type="match status" value="1"/>
</dbReference>
<dbReference type="InterPro" id="IPR003591">
    <property type="entry name" value="Leu-rich_rpt_typical-subtyp"/>
</dbReference>
<dbReference type="RefSeq" id="XP_031556681.1">
    <property type="nucleotide sequence ID" value="XM_031700821.1"/>
</dbReference>
<dbReference type="InterPro" id="IPR053211">
    <property type="entry name" value="DNA_repair-toleration"/>
</dbReference>
<dbReference type="InterPro" id="IPR020859">
    <property type="entry name" value="ROC"/>
</dbReference>
<sequence length="1047" mass="120373">MGNLAILMASESDEENDFVIVKDPNSKPEARTINGLVTADLTNYDLVTYFPDFTSINNLQVIRMPSHSLEDIPGEDCKIPNSFCNMKYLKKLCLFGDNHRISGLTCLPRDFGQLQSLTELNLQHNSFSVFPEQICQLKNLEKLYLNSCGLTSISTNISSLINLLEADFSQNDFSGGLPEQLFDLPRLKDLYLIECKLDHLPPKIGNLRQLEGIRLNDNFLEEFPDEVFNLIHLKKLSANNNRISKLSPKVIQLQELRVLLLKENNLKYLPEEISKILSLQVVNVFDNKLTCLPETITEMDSSVQFVVHGNEYLQRPPLSIGKEGIDSIKGYLESMKKERPVHSNRMMIVMFGEAGAGKTCLTKALVKSKATDWSEDDSTVGVEMHHWKIEPDGLEACIVDLAGQRRYQHTHPFFLSEEALHILVINLKKYQCNKESFKQNVEDWIEWVTARLLKPRIMIVPTHKDECKEKEVIEKCKDILDRIQDHEKRKVKRLDAEMKKLQRNSSPLKDKGVDVRVQLENIKMMKKHRPVLSSRLYVEPHQAKSKNLQKMEEEVANCITVVPVSSKEELHGVIPLKEEIKRIARVNDLFPSIGRDLPQSWVVLEEAIKKYRKDIMFPNIPCMTLEDFQNFALSKANLSGIQVLAVLKYLDSVGEIKFYGEIGTDQYSVFLDLQWLCQIVKCLFRHDILEGVGLKYKEEYEEFDMEEIKFDQHVEDLIDNGVLSEILLRCIWKELNLDEKEFQKLIKALVRFGLACELPLNQYQEKKLLIPWFLHSELSPTAKEEKFPSTPNSDVTEYKLKYAIPGYLPAGLFDRLCVHSYALGVDVNTWKNSMLIFLDKDIQIFLEVHDTCITVTGRTNSESKEDLWSGLLKIVEDLDSLLKEWPGLVWNTYTVCPHCVKSKESKPHHFECKWLLAQGPKSLRCKKSRIKKVTIELDLLVPPEDLLCQRCKSQKPVSENVTDFLITKLSGSLPKDWKTLASYLGLSKDEITVIDANAQRVEEKTNDMLHKWKTKNASDATRSKLIKALEKTERTDLVEVVQKHLDD</sequence>
<evidence type="ECO:0000259" key="7">
    <source>
        <dbReference type="PROSITE" id="PS51424"/>
    </source>
</evidence>
<dbReference type="InterPro" id="IPR057263">
    <property type="entry name" value="COR-B"/>
</dbReference>
<dbReference type="Gene3D" id="3.30.70.1390">
    <property type="entry name" value="ROC domain from the Parkinson's disease-associated leucine-rich repeat kinase 2"/>
    <property type="match status" value="1"/>
</dbReference>
<dbReference type="GO" id="GO:0000166">
    <property type="term" value="F:nucleotide binding"/>
    <property type="evidence" value="ECO:0007669"/>
    <property type="project" value="UniProtKB-KW"/>
</dbReference>
<reference evidence="9" key="1">
    <citation type="submission" date="2025-08" db="UniProtKB">
        <authorList>
            <consortium name="RefSeq"/>
        </authorList>
    </citation>
    <scope>IDENTIFICATION</scope>
    <source>
        <tissue evidence="9">Tentacle</tissue>
    </source>
</reference>
<dbReference type="InterPro" id="IPR001611">
    <property type="entry name" value="Leu-rich_rpt"/>
</dbReference>
<dbReference type="KEGG" id="aten:116293401"/>
<evidence type="ECO:0000256" key="2">
    <source>
        <dbReference type="ARBA" id="ARBA00022729"/>
    </source>
</evidence>
<evidence type="ECO:0000313" key="9">
    <source>
        <dbReference type="RefSeq" id="XP_031556681.1"/>
    </source>
</evidence>
<dbReference type="SMART" id="SM00369">
    <property type="entry name" value="LRR_TYP"/>
    <property type="match status" value="6"/>
</dbReference>
<dbReference type="InterPro" id="IPR027417">
    <property type="entry name" value="P-loop_NTPase"/>
</dbReference>
<proteinExistence type="predicted"/>
<dbReference type="OrthoDB" id="676979at2759"/>
<dbReference type="Pfam" id="PF00531">
    <property type="entry name" value="Death"/>
    <property type="match status" value="1"/>
</dbReference>
<keyword evidence="1" id="KW-0433">Leucine-rich repeat</keyword>
<keyword evidence="4" id="KW-0547">Nucleotide-binding</keyword>
<keyword evidence="8" id="KW-1185">Reference proteome</keyword>
<keyword evidence="3" id="KW-0677">Repeat</keyword>
<evidence type="ECO:0000256" key="4">
    <source>
        <dbReference type="ARBA" id="ARBA00022741"/>
    </source>
</evidence>
<dbReference type="SUPFAM" id="SSF52540">
    <property type="entry name" value="P-loop containing nucleoside triphosphate hydrolases"/>
    <property type="match status" value="1"/>
</dbReference>
<dbReference type="SMART" id="SM00005">
    <property type="entry name" value="DEATH"/>
    <property type="match status" value="1"/>
</dbReference>
<dbReference type="FunCoup" id="A0A6P8HLQ8">
    <property type="interactions" value="606"/>
</dbReference>
<dbReference type="PANTHER" id="PTHR48060">
    <property type="entry name" value="DNA DAMAGE-REPAIR/TOLERATION PROTEIN DRT100"/>
    <property type="match status" value="1"/>
</dbReference>
<dbReference type="SUPFAM" id="SSF52058">
    <property type="entry name" value="L domain-like"/>
    <property type="match status" value="1"/>
</dbReference>
<feature type="domain" description="Roc" evidence="7">
    <location>
        <begin position="339"/>
        <end position="562"/>
    </location>
</feature>
<dbReference type="SUPFAM" id="SSF47986">
    <property type="entry name" value="DEATH domain"/>
    <property type="match status" value="1"/>
</dbReference>
<feature type="coiled-coil region" evidence="5">
    <location>
        <begin position="484"/>
        <end position="511"/>
    </location>
</feature>
<dbReference type="Gene3D" id="3.80.10.10">
    <property type="entry name" value="Ribonuclease Inhibitor"/>
    <property type="match status" value="1"/>
</dbReference>
<evidence type="ECO:0000256" key="5">
    <source>
        <dbReference type="SAM" id="Coils"/>
    </source>
</evidence>
<dbReference type="CDD" id="cd01670">
    <property type="entry name" value="Death"/>
    <property type="match status" value="1"/>
</dbReference>